<evidence type="ECO:0000313" key="2">
    <source>
        <dbReference type="EMBL" id="CEL62948.1"/>
    </source>
</evidence>
<dbReference type="Proteomes" id="UP000059188">
    <property type="component" value="Unassembled WGS sequence"/>
</dbReference>
<dbReference type="EMBL" id="LN679174">
    <property type="protein sequence ID" value="CEL62948.1"/>
    <property type="molecule type" value="Genomic_DNA"/>
</dbReference>
<feature type="compositionally biased region" description="Polar residues" evidence="1">
    <location>
        <begin position="78"/>
        <end position="99"/>
    </location>
</feature>
<proteinExistence type="predicted"/>
<protein>
    <submittedName>
        <fullName evidence="2">Uncharacterized protein</fullName>
    </submittedName>
</protein>
<evidence type="ECO:0000313" key="3">
    <source>
        <dbReference type="Proteomes" id="UP000059188"/>
    </source>
</evidence>
<keyword evidence="3" id="KW-1185">Reference proteome</keyword>
<reference evidence="2 3" key="1">
    <citation type="submission" date="2014-11" db="EMBL/GenBank/DDBJ databases">
        <authorList>
            <person name="Wibberg Daniel"/>
        </authorList>
    </citation>
    <scope>NUCLEOTIDE SEQUENCE [LARGE SCALE GENOMIC DNA]</scope>
    <source>
        <strain evidence="2">Rhizoctonia solani AG1-IB 7/3/14</strain>
    </source>
</reference>
<gene>
    <name evidence="2" type="ORF">RSOLAG1IB_10603</name>
</gene>
<feature type="region of interest" description="Disordered" evidence="1">
    <location>
        <begin position="72"/>
        <end position="99"/>
    </location>
</feature>
<name>A0A0B7G370_THACB</name>
<organism evidence="2 3">
    <name type="scientific">Thanatephorus cucumeris (strain AG1-IB / isolate 7/3/14)</name>
    <name type="common">Lettuce bottom rot fungus</name>
    <name type="synonym">Rhizoctonia solani</name>
    <dbReference type="NCBI Taxonomy" id="1108050"/>
    <lineage>
        <taxon>Eukaryota</taxon>
        <taxon>Fungi</taxon>
        <taxon>Dikarya</taxon>
        <taxon>Basidiomycota</taxon>
        <taxon>Agaricomycotina</taxon>
        <taxon>Agaricomycetes</taxon>
        <taxon>Cantharellales</taxon>
        <taxon>Ceratobasidiaceae</taxon>
        <taxon>Rhizoctonia</taxon>
        <taxon>Rhizoctonia solani AG-1</taxon>
    </lineage>
</organism>
<sequence length="147" mass="16646">MSLATSLVAIGSISSRWPSDRLDQLSGFLPRPSPSDRDPTQTYATCIHGSRTLCLFLLSLDDALDLLHARPAQDQEQTRTNGKSQTWLDVDGNTQSSQTMPENIDLEYKLRERLHVRRKSFPSVHPQLNVCSSVNMQLCCSRHFNWC</sequence>
<dbReference type="AlphaFoldDB" id="A0A0B7G370"/>
<accession>A0A0B7G370</accession>
<evidence type="ECO:0000256" key="1">
    <source>
        <dbReference type="SAM" id="MobiDB-lite"/>
    </source>
</evidence>